<dbReference type="InterPro" id="IPR039420">
    <property type="entry name" value="WalR-like"/>
</dbReference>
<evidence type="ECO:0000313" key="12">
    <source>
        <dbReference type="EMBL" id="RGE57864.1"/>
    </source>
</evidence>
<protein>
    <recommendedName>
        <fullName evidence="1">Stage 0 sporulation protein A homolog</fullName>
    </recommendedName>
</protein>
<dbReference type="Proteomes" id="UP000261166">
    <property type="component" value="Unassembled WGS sequence"/>
</dbReference>
<gene>
    <name evidence="13" type="ORF">DWY69_24260</name>
    <name evidence="12" type="ORF">DXC51_17785</name>
</gene>
<keyword evidence="4" id="KW-0805">Transcription regulation</keyword>
<evidence type="ECO:0000256" key="8">
    <source>
        <dbReference type="PROSITE-ProRule" id="PRU00169"/>
    </source>
</evidence>
<evidence type="ECO:0000256" key="2">
    <source>
        <dbReference type="ARBA" id="ARBA00022553"/>
    </source>
</evidence>
<reference evidence="12 15" key="1">
    <citation type="submission" date="2018-08" db="EMBL/GenBank/DDBJ databases">
        <title>A genome reference for cultivated species of the human gut microbiota.</title>
        <authorList>
            <person name="Zou Y."/>
            <person name="Xue W."/>
            <person name="Luo G."/>
        </authorList>
    </citation>
    <scope>NUCLEOTIDE SEQUENCE [LARGE SCALE GENOMIC DNA]</scope>
    <source>
        <strain evidence="13 15">AF26-4BH</strain>
        <strain evidence="12">TF05-5AC</strain>
    </source>
</reference>
<dbReference type="Gene3D" id="6.10.250.690">
    <property type="match status" value="1"/>
</dbReference>
<dbReference type="PROSITE" id="PS50110">
    <property type="entry name" value="RESPONSE_REGULATORY"/>
    <property type="match status" value="1"/>
</dbReference>
<dbReference type="GO" id="GO:0006355">
    <property type="term" value="P:regulation of DNA-templated transcription"/>
    <property type="evidence" value="ECO:0007669"/>
    <property type="project" value="InterPro"/>
</dbReference>
<dbReference type="Gene3D" id="1.10.10.10">
    <property type="entry name" value="Winged helix-like DNA-binding domain superfamily/Winged helix DNA-binding domain"/>
    <property type="match status" value="1"/>
</dbReference>
<evidence type="ECO:0000313" key="15">
    <source>
        <dbReference type="Proteomes" id="UP000261166"/>
    </source>
</evidence>
<dbReference type="InterPro" id="IPR001789">
    <property type="entry name" value="Sig_transdc_resp-reg_receiver"/>
</dbReference>
<evidence type="ECO:0000256" key="3">
    <source>
        <dbReference type="ARBA" id="ARBA00023012"/>
    </source>
</evidence>
<evidence type="ECO:0000256" key="7">
    <source>
        <dbReference type="ARBA" id="ARBA00024867"/>
    </source>
</evidence>
<dbReference type="GO" id="GO:0000156">
    <property type="term" value="F:phosphorelay response regulator activity"/>
    <property type="evidence" value="ECO:0007669"/>
    <property type="project" value="TreeGrafter"/>
</dbReference>
<evidence type="ECO:0000256" key="5">
    <source>
        <dbReference type="ARBA" id="ARBA00023125"/>
    </source>
</evidence>
<proteinExistence type="predicted"/>
<dbReference type="GO" id="GO:0032993">
    <property type="term" value="C:protein-DNA complex"/>
    <property type="evidence" value="ECO:0007669"/>
    <property type="project" value="TreeGrafter"/>
</dbReference>
<comment type="function">
    <text evidence="7">May play the central regulatory role in sporulation. It may be an element of the effector pathway responsible for the activation of sporulation genes in response to nutritional stress. Spo0A may act in concert with spo0H (a sigma factor) to control the expression of some genes that are critical to the sporulation process.</text>
</comment>
<evidence type="ECO:0000256" key="1">
    <source>
        <dbReference type="ARBA" id="ARBA00018672"/>
    </source>
</evidence>
<dbReference type="FunFam" id="1.10.10.10:FF:000018">
    <property type="entry name" value="DNA-binding response regulator ResD"/>
    <property type="match status" value="1"/>
</dbReference>
<dbReference type="OrthoDB" id="9790442at2"/>
<evidence type="ECO:0000256" key="9">
    <source>
        <dbReference type="PROSITE-ProRule" id="PRU01091"/>
    </source>
</evidence>
<dbReference type="EMBL" id="QVLU01000029">
    <property type="protein sequence ID" value="RGE66477.1"/>
    <property type="molecule type" value="Genomic_DNA"/>
</dbReference>
<feature type="DNA-binding region" description="OmpR/PhoB-type" evidence="9">
    <location>
        <begin position="129"/>
        <end position="228"/>
    </location>
</feature>
<evidence type="ECO:0000313" key="13">
    <source>
        <dbReference type="EMBL" id="RGE66477.1"/>
    </source>
</evidence>
<dbReference type="Pfam" id="PF00486">
    <property type="entry name" value="Trans_reg_C"/>
    <property type="match status" value="1"/>
</dbReference>
<organism evidence="12 14">
    <name type="scientific">Eisenbergiella massiliensis</name>
    <dbReference type="NCBI Taxonomy" id="1720294"/>
    <lineage>
        <taxon>Bacteria</taxon>
        <taxon>Bacillati</taxon>
        <taxon>Bacillota</taxon>
        <taxon>Clostridia</taxon>
        <taxon>Lachnospirales</taxon>
        <taxon>Lachnospiraceae</taxon>
        <taxon>Eisenbergiella</taxon>
    </lineage>
</organism>
<dbReference type="Pfam" id="PF00072">
    <property type="entry name" value="Response_reg"/>
    <property type="match status" value="1"/>
</dbReference>
<dbReference type="SMART" id="SM00448">
    <property type="entry name" value="REC"/>
    <property type="match status" value="1"/>
</dbReference>
<evidence type="ECO:0000256" key="6">
    <source>
        <dbReference type="ARBA" id="ARBA00023163"/>
    </source>
</evidence>
<feature type="modified residue" description="4-aspartylphosphate" evidence="8">
    <location>
        <position position="53"/>
    </location>
</feature>
<feature type="domain" description="OmpR/PhoB-type" evidence="11">
    <location>
        <begin position="129"/>
        <end position="228"/>
    </location>
</feature>
<dbReference type="AlphaFoldDB" id="A0A3E3I0Q1"/>
<accession>A0A3E3I0Q1</accession>
<keyword evidence="3" id="KW-0902">Two-component regulatory system</keyword>
<dbReference type="InterPro" id="IPR001867">
    <property type="entry name" value="OmpR/PhoB-type_DNA-bd"/>
</dbReference>
<dbReference type="CDD" id="cd00383">
    <property type="entry name" value="trans_reg_C"/>
    <property type="match status" value="1"/>
</dbReference>
<dbReference type="GeneID" id="97988670"/>
<feature type="domain" description="Response regulatory" evidence="10">
    <location>
        <begin position="4"/>
        <end position="117"/>
    </location>
</feature>
<dbReference type="SMART" id="SM00862">
    <property type="entry name" value="Trans_reg_C"/>
    <property type="match status" value="1"/>
</dbReference>
<keyword evidence="2 8" id="KW-0597">Phosphoprotein</keyword>
<dbReference type="GO" id="GO:0000976">
    <property type="term" value="F:transcription cis-regulatory region binding"/>
    <property type="evidence" value="ECO:0007669"/>
    <property type="project" value="TreeGrafter"/>
</dbReference>
<dbReference type="GO" id="GO:0005829">
    <property type="term" value="C:cytosol"/>
    <property type="evidence" value="ECO:0007669"/>
    <property type="project" value="TreeGrafter"/>
</dbReference>
<dbReference type="PANTHER" id="PTHR48111">
    <property type="entry name" value="REGULATOR OF RPOS"/>
    <property type="match status" value="1"/>
</dbReference>
<name>A0A3E3I0Q1_9FIRM</name>
<evidence type="ECO:0000259" key="11">
    <source>
        <dbReference type="PROSITE" id="PS51755"/>
    </source>
</evidence>
<dbReference type="SUPFAM" id="SSF52172">
    <property type="entry name" value="CheY-like"/>
    <property type="match status" value="1"/>
</dbReference>
<comment type="caution">
    <text evidence="12">The sequence shown here is derived from an EMBL/GenBank/DDBJ whole genome shotgun (WGS) entry which is preliminary data.</text>
</comment>
<dbReference type="InterPro" id="IPR036388">
    <property type="entry name" value="WH-like_DNA-bd_sf"/>
</dbReference>
<dbReference type="Proteomes" id="UP000260812">
    <property type="component" value="Unassembled WGS sequence"/>
</dbReference>
<dbReference type="PROSITE" id="PS51755">
    <property type="entry name" value="OMPR_PHOB"/>
    <property type="match status" value="1"/>
</dbReference>
<evidence type="ECO:0000313" key="14">
    <source>
        <dbReference type="Proteomes" id="UP000260812"/>
    </source>
</evidence>
<sequence>MPNRILIIDDDKDLCRLLQESLRQMDAEADVCYSGNVGISFMQKREYHLVVLDIFMPGMDGFETLEKIRLLGNVPVLMLTAKDDNASKVKGLQMGADDYLTKPFNLEEFNARVQSLIRRYLYLNDPEKRTVIEYKGLLINLSEKRVVINGSEVALPNKEFELLVYCAQNPKKILSKKRIFEAVWKQEYMYDDNTIMATMSRLRKKIDGLSAPDEYIQTIKGMGYRFNAPV</sequence>
<dbReference type="RefSeq" id="WP_025490070.1">
    <property type="nucleotide sequence ID" value="NZ_JBKVAZ010000013.1"/>
</dbReference>
<keyword evidence="5 9" id="KW-0238">DNA-binding</keyword>
<evidence type="ECO:0000259" key="10">
    <source>
        <dbReference type="PROSITE" id="PS50110"/>
    </source>
</evidence>
<evidence type="ECO:0000256" key="4">
    <source>
        <dbReference type="ARBA" id="ARBA00023015"/>
    </source>
</evidence>
<dbReference type="InterPro" id="IPR011006">
    <property type="entry name" value="CheY-like_superfamily"/>
</dbReference>
<keyword evidence="6" id="KW-0804">Transcription</keyword>
<keyword evidence="14" id="KW-1185">Reference proteome</keyword>
<dbReference type="Gene3D" id="3.40.50.2300">
    <property type="match status" value="1"/>
</dbReference>
<dbReference type="PANTHER" id="PTHR48111:SF2">
    <property type="entry name" value="RESPONSE REGULATOR SAER"/>
    <property type="match status" value="1"/>
</dbReference>
<dbReference type="EMBL" id="QVLV01000013">
    <property type="protein sequence ID" value="RGE57864.1"/>
    <property type="molecule type" value="Genomic_DNA"/>
</dbReference>